<keyword evidence="3 5" id="KW-1133">Transmembrane helix</keyword>
<evidence type="ECO:0000256" key="3">
    <source>
        <dbReference type="ARBA" id="ARBA00022989"/>
    </source>
</evidence>
<dbReference type="GeneID" id="28735664"/>
<evidence type="ECO:0000256" key="4">
    <source>
        <dbReference type="ARBA" id="ARBA00023136"/>
    </source>
</evidence>
<dbReference type="InterPro" id="IPR005828">
    <property type="entry name" value="MFS_sugar_transport-like"/>
</dbReference>
<comment type="caution">
    <text evidence="7">The sequence shown here is derived from an EMBL/GenBank/DDBJ whole genome shotgun (WGS) entry which is preliminary data.</text>
</comment>
<accession>A0A0N1H0D2</accession>
<dbReference type="EMBL" id="LFJN01000026">
    <property type="protein sequence ID" value="KPI37142.1"/>
    <property type="molecule type" value="Genomic_DNA"/>
</dbReference>
<name>A0A0N1H0D2_9EURO</name>
<protein>
    <submittedName>
        <fullName evidence="7">Putative metabolite transport protein</fullName>
    </submittedName>
</protein>
<feature type="transmembrane region" description="Helical" evidence="5">
    <location>
        <begin position="28"/>
        <end position="51"/>
    </location>
</feature>
<dbReference type="RefSeq" id="XP_017997105.1">
    <property type="nucleotide sequence ID" value="XM_018143784.1"/>
</dbReference>
<evidence type="ECO:0000313" key="8">
    <source>
        <dbReference type="Proteomes" id="UP000038010"/>
    </source>
</evidence>
<evidence type="ECO:0000313" key="7">
    <source>
        <dbReference type="EMBL" id="KPI37142.1"/>
    </source>
</evidence>
<dbReference type="Pfam" id="PF00083">
    <property type="entry name" value="Sugar_tr"/>
    <property type="match status" value="1"/>
</dbReference>
<reference evidence="7 8" key="1">
    <citation type="submission" date="2015-06" db="EMBL/GenBank/DDBJ databases">
        <title>Draft genome of the ant-associated black yeast Phialophora attae CBS 131958.</title>
        <authorList>
            <person name="Moreno L.F."/>
            <person name="Stielow B.J."/>
            <person name="de Hoog S."/>
            <person name="Vicente V.A."/>
            <person name="Weiss V.A."/>
            <person name="de Vries M."/>
            <person name="Cruz L.M."/>
            <person name="Souza E.M."/>
        </authorList>
    </citation>
    <scope>NUCLEOTIDE SEQUENCE [LARGE SCALE GENOMIC DNA]</scope>
    <source>
        <strain evidence="7 8">CBS 131958</strain>
    </source>
</reference>
<evidence type="ECO:0000256" key="2">
    <source>
        <dbReference type="ARBA" id="ARBA00022692"/>
    </source>
</evidence>
<gene>
    <name evidence="7" type="ORF">AB675_3709</name>
</gene>
<dbReference type="Proteomes" id="UP000038010">
    <property type="component" value="Unassembled WGS sequence"/>
</dbReference>
<keyword evidence="2 5" id="KW-0812">Transmembrane</keyword>
<sequence>MALGEVGPGDNIGLLASKLSSTPIRGQFYGVAAAWGKVGAFVGTYIFPILIDAAGDDATKQGQYPFWVSSSLCIFSAVVAYFGLPNVGQDMIEEEDNRFKAYLEEHGYDTSQLGTKKYRDEMAAAL</sequence>
<evidence type="ECO:0000256" key="5">
    <source>
        <dbReference type="SAM" id="Phobius"/>
    </source>
</evidence>
<proteinExistence type="predicted"/>
<evidence type="ECO:0000256" key="1">
    <source>
        <dbReference type="ARBA" id="ARBA00004141"/>
    </source>
</evidence>
<dbReference type="InterPro" id="IPR020846">
    <property type="entry name" value="MFS_dom"/>
</dbReference>
<feature type="domain" description="Major facilitator superfamily (MFS) profile" evidence="6">
    <location>
        <begin position="1"/>
        <end position="88"/>
    </location>
</feature>
<organism evidence="7 8">
    <name type="scientific">Cyphellophora attinorum</name>
    <dbReference type="NCBI Taxonomy" id="1664694"/>
    <lineage>
        <taxon>Eukaryota</taxon>
        <taxon>Fungi</taxon>
        <taxon>Dikarya</taxon>
        <taxon>Ascomycota</taxon>
        <taxon>Pezizomycotina</taxon>
        <taxon>Eurotiomycetes</taxon>
        <taxon>Chaetothyriomycetidae</taxon>
        <taxon>Chaetothyriales</taxon>
        <taxon>Cyphellophoraceae</taxon>
        <taxon>Cyphellophora</taxon>
    </lineage>
</organism>
<dbReference type="GO" id="GO:0022857">
    <property type="term" value="F:transmembrane transporter activity"/>
    <property type="evidence" value="ECO:0007669"/>
    <property type="project" value="InterPro"/>
</dbReference>
<keyword evidence="4 5" id="KW-0472">Membrane</keyword>
<dbReference type="GO" id="GO:0016020">
    <property type="term" value="C:membrane"/>
    <property type="evidence" value="ECO:0007669"/>
    <property type="project" value="UniProtKB-SubCell"/>
</dbReference>
<comment type="subcellular location">
    <subcellularLocation>
        <location evidence="1">Membrane</location>
        <topology evidence="1">Multi-pass membrane protein</topology>
    </subcellularLocation>
</comment>
<evidence type="ECO:0000259" key="6">
    <source>
        <dbReference type="PROSITE" id="PS50850"/>
    </source>
</evidence>
<dbReference type="Gene3D" id="1.20.1250.20">
    <property type="entry name" value="MFS general substrate transporter like domains"/>
    <property type="match status" value="1"/>
</dbReference>
<dbReference type="OrthoDB" id="2261376at2759"/>
<dbReference type="VEuPathDB" id="FungiDB:AB675_3709"/>
<dbReference type="STRING" id="1664694.A0A0N1H0D2"/>
<keyword evidence="8" id="KW-1185">Reference proteome</keyword>
<dbReference type="PROSITE" id="PS50850">
    <property type="entry name" value="MFS"/>
    <property type="match status" value="1"/>
</dbReference>
<dbReference type="AlphaFoldDB" id="A0A0N1H0D2"/>
<dbReference type="SUPFAM" id="SSF103473">
    <property type="entry name" value="MFS general substrate transporter"/>
    <property type="match status" value="1"/>
</dbReference>
<dbReference type="InterPro" id="IPR036259">
    <property type="entry name" value="MFS_trans_sf"/>
</dbReference>
<feature type="transmembrane region" description="Helical" evidence="5">
    <location>
        <begin position="63"/>
        <end position="84"/>
    </location>
</feature>